<accession>A0A835DWN2</accession>
<feature type="compositionally biased region" description="Low complexity" evidence="1">
    <location>
        <begin position="195"/>
        <end position="205"/>
    </location>
</feature>
<proteinExistence type="predicted"/>
<keyword evidence="3" id="KW-1185">Reference proteome</keyword>
<sequence>MERPQQEPAAAAAEAAEKTMALYDACWFRCLVLLPSPPLAPPPAPELLPDHRRSPRPAASNPPNPTPTAAAGGSSLRHRRTRSDEAAAAAFQGLEPLRLPNSGNRARLETIMSGKDGLVVVPQPLPERTRRPEARRPAGRRRRRRGRSMSELEFEEVKGLQDLGFTFSDAEVDAELASIVPGLRRKRSEEENHRATASAPAAPMALREEAAAAVAATAPRRPYLSEAWDDEEEEVRRALRNWRIPPAGDGNDLKEHLRMWAHIVASAVR</sequence>
<evidence type="ECO:0000313" key="2">
    <source>
        <dbReference type="EMBL" id="KAF8652004.1"/>
    </source>
</evidence>
<gene>
    <name evidence="2" type="ORF">HU200_062944</name>
</gene>
<dbReference type="EMBL" id="JACEFO010002671">
    <property type="protein sequence ID" value="KAF8652004.1"/>
    <property type="molecule type" value="Genomic_DNA"/>
</dbReference>
<feature type="compositionally biased region" description="Basic residues" evidence="1">
    <location>
        <begin position="137"/>
        <end position="147"/>
    </location>
</feature>
<dbReference type="OrthoDB" id="1911878at2759"/>
<organism evidence="2 3">
    <name type="scientific">Digitaria exilis</name>
    <dbReference type="NCBI Taxonomy" id="1010633"/>
    <lineage>
        <taxon>Eukaryota</taxon>
        <taxon>Viridiplantae</taxon>
        <taxon>Streptophyta</taxon>
        <taxon>Embryophyta</taxon>
        <taxon>Tracheophyta</taxon>
        <taxon>Spermatophyta</taxon>
        <taxon>Magnoliopsida</taxon>
        <taxon>Liliopsida</taxon>
        <taxon>Poales</taxon>
        <taxon>Poaceae</taxon>
        <taxon>PACMAD clade</taxon>
        <taxon>Panicoideae</taxon>
        <taxon>Panicodae</taxon>
        <taxon>Paniceae</taxon>
        <taxon>Anthephorinae</taxon>
        <taxon>Digitaria</taxon>
    </lineage>
</organism>
<dbReference type="AlphaFoldDB" id="A0A835DWN2"/>
<feature type="region of interest" description="Disordered" evidence="1">
    <location>
        <begin position="39"/>
        <end position="150"/>
    </location>
</feature>
<dbReference type="PANTHER" id="PTHR33785">
    <property type="entry name" value="OS06G0550800 PROTEIN"/>
    <property type="match status" value="1"/>
</dbReference>
<evidence type="ECO:0000313" key="3">
    <source>
        <dbReference type="Proteomes" id="UP000636709"/>
    </source>
</evidence>
<evidence type="ECO:0000256" key="1">
    <source>
        <dbReference type="SAM" id="MobiDB-lite"/>
    </source>
</evidence>
<dbReference type="PANTHER" id="PTHR33785:SF13">
    <property type="entry name" value="OS06G0550800 PROTEIN"/>
    <property type="match status" value="1"/>
</dbReference>
<comment type="caution">
    <text evidence="2">The sequence shown here is derived from an EMBL/GenBank/DDBJ whole genome shotgun (WGS) entry which is preliminary data.</text>
</comment>
<name>A0A835DWN2_9POAL</name>
<dbReference type="Proteomes" id="UP000636709">
    <property type="component" value="Unassembled WGS sequence"/>
</dbReference>
<protein>
    <submittedName>
        <fullName evidence="2">Uncharacterized protein</fullName>
    </submittedName>
</protein>
<feature type="compositionally biased region" description="Basic and acidic residues" evidence="1">
    <location>
        <begin position="127"/>
        <end position="136"/>
    </location>
</feature>
<reference evidence="2" key="1">
    <citation type="submission" date="2020-07" db="EMBL/GenBank/DDBJ databases">
        <title>Genome sequence and genetic diversity analysis of an under-domesticated orphan crop, white fonio (Digitaria exilis).</title>
        <authorList>
            <person name="Bennetzen J.L."/>
            <person name="Chen S."/>
            <person name="Ma X."/>
            <person name="Wang X."/>
            <person name="Yssel A.E.J."/>
            <person name="Chaluvadi S.R."/>
            <person name="Johnson M."/>
            <person name="Gangashetty P."/>
            <person name="Hamidou F."/>
            <person name="Sanogo M.D."/>
            <person name="Zwaenepoel A."/>
            <person name="Wallace J."/>
            <person name="Van De Peer Y."/>
            <person name="Van Deynze A."/>
        </authorList>
    </citation>
    <scope>NUCLEOTIDE SEQUENCE</scope>
    <source>
        <tissue evidence="2">Leaves</tissue>
    </source>
</reference>
<feature type="region of interest" description="Disordered" evidence="1">
    <location>
        <begin position="185"/>
        <end position="205"/>
    </location>
</feature>